<dbReference type="Proteomes" id="UP000248852">
    <property type="component" value="Segment"/>
</dbReference>
<dbReference type="GeneID" id="36843420"/>
<proteinExistence type="predicted"/>
<dbReference type="InterPro" id="IPR045421">
    <property type="entry name" value="DUF5902"/>
</dbReference>
<feature type="compositionally biased region" description="Acidic residues" evidence="1">
    <location>
        <begin position="15"/>
        <end position="38"/>
    </location>
</feature>
<reference evidence="3" key="1">
    <citation type="journal article" date="2018" name="Nat. Commun.">
        <title>Diversity and evolution of the emerging Pandoraviridae family.</title>
        <authorList>
            <person name="Legendre M."/>
            <person name="Fabre E."/>
            <person name="Poirot O."/>
            <person name="Jeudy S."/>
            <person name="Lartigue A."/>
            <person name="Alempic J.M."/>
            <person name="Beucher L."/>
            <person name="Philippe N."/>
            <person name="Bertaux L."/>
            <person name="Christo-Foroux E."/>
            <person name="Labadie K."/>
            <person name="Coute Y."/>
            <person name="Abergel C."/>
            <person name="Claverie J.M."/>
        </authorList>
    </citation>
    <scope>NUCLEOTIDE SEQUENCE [LARGE SCALE GENOMIC DNA]</scope>
    <source>
        <strain evidence="3">Quercus</strain>
    </source>
</reference>
<feature type="domain" description="DUF5902" evidence="2">
    <location>
        <begin position="42"/>
        <end position="147"/>
    </location>
</feature>
<feature type="region of interest" description="Disordered" evidence="1">
    <location>
        <begin position="1"/>
        <end position="38"/>
    </location>
</feature>
<name>A0A2U7U800_9VIRU</name>
<evidence type="ECO:0000259" key="2">
    <source>
        <dbReference type="Pfam" id="PF19255"/>
    </source>
</evidence>
<accession>A0A2U7U800</accession>
<dbReference type="RefSeq" id="YP_009482819.1">
    <property type="nucleotide sequence ID" value="NC_037667.1"/>
</dbReference>
<dbReference type="KEGG" id="vg:36843420"/>
<evidence type="ECO:0000256" key="1">
    <source>
        <dbReference type="SAM" id="MobiDB-lite"/>
    </source>
</evidence>
<evidence type="ECO:0000313" key="3">
    <source>
        <dbReference type="EMBL" id="AVK74550.1"/>
    </source>
</evidence>
<protein>
    <recommendedName>
        <fullName evidence="2">DUF5902 domain-containing protein</fullName>
    </recommendedName>
</protein>
<feature type="compositionally biased region" description="Basic and acidic residues" evidence="1">
    <location>
        <begin position="1"/>
        <end position="13"/>
    </location>
</feature>
<organism evidence="3">
    <name type="scientific">Pandoravirus quercus</name>
    <dbReference type="NCBI Taxonomy" id="2107709"/>
    <lineage>
        <taxon>Viruses</taxon>
        <taxon>Pandoravirus</taxon>
    </lineage>
</organism>
<dbReference type="Pfam" id="PF19255">
    <property type="entry name" value="DUF5902"/>
    <property type="match status" value="1"/>
</dbReference>
<dbReference type="EMBL" id="MG011689">
    <property type="protein sequence ID" value="AVK74550.1"/>
    <property type="molecule type" value="Genomic_DNA"/>
</dbReference>
<sequence>MQGDDDGRAHYWDNQDFDWQDFDDDRADDDDDNVDEDGLLSLPPEIVSAVIGLVARRDVPSLARLCASSRTVSGFCATPIIRRDAIDPAVASLLPAPTLGGGALVSPADVVVAYRRALEIVPAVTRHVLFAAAMGGEGMGFTLPMPGGPPPRPRTVLPPLSAFMDPVESANHFANLLASSDVFNIEVRDNSTRPFHTTTVRGSPIVPDARQRETINRMLAQYAANSGIVYPVPPDLFAVFPLAARHVRQIPLRGTTSTVLVLDAPSLIRDYVVDTLGPDALSPLS</sequence>
<gene>
    <name evidence="3" type="ORF">pqer_cds_128</name>
</gene>